<dbReference type="AlphaFoldDB" id="A0A818VV79"/>
<reference evidence="2" key="1">
    <citation type="submission" date="2021-02" db="EMBL/GenBank/DDBJ databases">
        <authorList>
            <person name="Nowell W R."/>
        </authorList>
    </citation>
    <scope>NUCLEOTIDE SEQUENCE</scope>
</reference>
<evidence type="ECO:0000256" key="1">
    <source>
        <dbReference type="SAM" id="Phobius"/>
    </source>
</evidence>
<dbReference type="Proteomes" id="UP000663868">
    <property type="component" value="Unassembled WGS sequence"/>
</dbReference>
<name>A0A818VV79_9BILA</name>
<evidence type="ECO:0000313" key="2">
    <source>
        <dbReference type="EMBL" id="CAF3716559.1"/>
    </source>
</evidence>
<proteinExistence type="predicted"/>
<comment type="caution">
    <text evidence="2">The sequence shown here is derived from an EMBL/GenBank/DDBJ whole genome shotgun (WGS) entry which is preliminary data.</text>
</comment>
<keyword evidence="1" id="KW-0472">Membrane</keyword>
<keyword evidence="1" id="KW-1133">Transmembrane helix</keyword>
<evidence type="ECO:0000313" key="3">
    <source>
        <dbReference type="Proteomes" id="UP000663868"/>
    </source>
</evidence>
<feature type="transmembrane region" description="Helical" evidence="1">
    <location>
        <begin position="37"/>
        <end position="62"/>
    </location>
</feature>
<gene>
    <name evidence="2" type="ORF">KXQ929_LOCUS12113</name>
</gene>
<accession>A0A818VV79</accession>
<sequence length="96" mass="11094">MINQNYQILIIIYLCFQSIHPARVTFIRSGSRNYSTLTIITISLAVGLPILFGIIGLILYFIHRRKHPKAQIPINTNQYPLHNSSYIPQNSIHRSF</sequence>
<protein>
    <submittedName>
        <fullName evidence="2">Uncharacterized protein</fullName>
    </submittedName>
</protein>
<organism evidence="2 3">
    <name type="scientific">Adineta steineri</name>
    <dbReference type="NCBI Taxonomy" id="433720"/>
    <lineage>
        <taxon>Eukaryota</taxon>
        <taxon>Metazoa</taxon>
        <taxon>Spiralia</taxon>
        <taxon>Gnathifera</taxon>
        <taxon>Rotifera</taxon>
        <taxon>Eurotatoria</taxon>
        <taxon>Bdelloidea</taxon>
        <taxon>Adinetida</taxon>
        <taxon>Adinetidae</taxon>
        <taxon>Adineta</taxon>
    </lineage>
</organism>
<keyword evidence="1" id="KW-0812">Transmembrane</keyword>
<dbReference type="EMBL" id="CAJOBB010000615">
    <property type="protein sequence ID" value="CAF3716559.1"/>
    <property type="molecule type" value="Genomic_DNA"/>
</dbReference>